<keyword evidence="1" id="KW-1133">Transmembrane helix</keyword>
<protein>
    <submittedName>
        <fullName evidence="2">Uncharacterized protein</fullName>
    </submittedName>
</protein>
<dbReference type="Proteomes" id="UP000199556">
    <property type="component" value="Unassembled WGS sequence"/>
</dbReference>
<evidence type="ECO:0000256" key="1">
    <source>
        <dbReference type="SAM" id="Phobius"/>
    </source>
</evidence>
<keyword evidence="1" id="KW-0472">Membrane</keyword>
<keyword evidence="3" id="KW-1185">Reference proteome</keyword>
<gene>
    <name evidence="2" type="ORF">SAMN05421721_10423</name>
</gene>
<keyword evidence="1" id="KW-0812">Transmembrane</keyword>
<proteinExistence type="predicted"/>
<dbReference type="RefSeq" id="WP_177217572.1">
    <property type="nucleotide sequence ID" value="NZ_FOUO01000004.1"/>
</dbReference>
<name>A0A1I4QC86_ECTMO</name>
<dbReference type="EMBL" id="FOUO01000004">
    <property type="protein sequence ID" value="SFM37634.1"/>
    <property type="molecule type" value="Genomic_DNA"/>
</dbReference>
<organism evidence="2 3">
    <name type="scientific">Ectothiorhodospira mobilis</name>
    <dbReference type="NCBI Taxonomy" id="195064"/>
    <lineage>
        <taxon>Bacteria</taxon>
        <taxon>Pseudomonadati</taxon>
        <taxon>Pseudomonadota</taxon>
        <taxon>Gammaproteobacteria</taxon>
        <taxon>Chromatiales</taxon>
        <taxon>Ectothiorhodospiraceae</taxon>
        <taxon>Ectothiorhodospira</taxon>
    </lineage>
</organism>
<evidence type="ECO:0000313" key="2">
    <source>
        <dbReference type="EMBL" id="SFM37634.1"/>
    </source>
</evidence>
<feature type="transmembrane region" description="Helical" evidence="1">
    <location>
        <begin position="30"/>
        <end position="50"/>
    </location>
</feature>
<evidence type="ECO:0000313" key="3">
    <source>
        <dbReference type="Proteomes" id="UP000199556"/>
    </source>
</evidence>
<reference evidence="2 3" key="1">
    <citation type="submission" date="2016-10" db="EMBL/GenBank/DDBJ databases">
        <authorList>
            <person name="de Groot N.N."/>
        </authorList>
    </citation>
    <scope>NUCLEOTIDE SEQUENCE [LARGE SCALE GENOMIC DNA]</scope>
    <source>
        <strain evidence="2 3">DSM 4180</strain>
    </source>
</reference>
<sequence length="51" mass="5818">MRYLFFLFVLELLLLWGAFFSRPNRRALSNALYIAAAVLGALLLAGYLRLV</sequence>
<dbReference type="AlphaFoldDB" id="A0A1I4QC86"/>
<accession>A0A1I4QC86</accession>